<dbReference type="InterPro" id="IPR045853">
    <property type="entry name" value="Pep_chain_release_fac_I_sf"/>
</dbReference>
<evidence type="ECO:0000256" key="2">
    <source>
        <dbReference type="ARBA" id="ARBA00010835"/>
    </source>
</evidence>
<dbReference type="EMBL" id="KK115425">
    <property type="protein sequence ID" value="KFM65103.1"/>
    <property type="molecule type" value="Genomic_DNA"/>
</dbReference>
<feature type="domain" description="Prokaryotic-type class I peptide chain release factors" evidence="5">
    <location>
        <begin position="29"/>
        <end position="123"/>
    </location>
</feature>
<evidence type="ECO:0000259" key="5">
    <source>
        <dbReference type="Pfam" id="PF00472"/>
    </source>
</evidence>
<comment type="subcellular location">
    <subcellularLocation>
        <location evidence="1">Mitochondrion</location>
    </subcellularLocation>
</comment>
<evidence type="ECO:0000256" key="4">
    <source>
        <dbReference type="ARBA" id="ARBA00023128"/>
    </source>
</evidence>
<evidence type="ECO:0000256" key="1">
    <source>
        <dbReference type="ARBA" id="ARBA00004173"/>
    </source>
</evidence>
<dbReference type="STRING" id="407821.A0A087TJ14"/>
<dbReference type="GO" id="GO:0003747">
    <property type="term" value="F:translation release factor activity"/>
    <property type="evidence" value="ECO:0007669"/>
    <property type="project" value="InterPro"/>
</dbReference>
<dbReference type="PANTHER" id="PTHR46203">
    <property type="entry name" value="PROBABLE PEPTIDE CHAIN RELEASE FACTOR C12ORF65"/>
    <property type="match status" value="1"/>
</dbReference>
<reference evidence="6 7" key="1">
    <citation type="submission" date="2013-11" db="EMBL/GenBank/DDBJ databases">
        <title>Genome sequencing of Stegodyphus mimosarum.</title>
        <authorList>
            <person name="Bechsgaard J."/>
        </authorList>
    </citation>
    <scope>NUCLEOTIDE SEQUENCE [LARGE SCALE GENOMIC DNA]</scope>
</reference>
<keyword evidence="4" id="KW-0496">Mitochondrion</keyword>
<dbReference type="Proteomes" id="UP000054359">
    <property type="component" value="Unassembled WGS sequence"/>
</dbReference>
<dbReference type="GO" id="GO:0005739">
    <property type="term" value="C:mitochondrion"/>
    <property type="evidence" value="ECO:0007669"/>
    <property type="project" value="UniProtKB-SubCell"/>
</dbReference>
<accession>A0A087TJ14</accession>
<comment type="similarity">
    <text evidence="2">Belongs to the prokaryotic/mitochondrial release factor family.</text>
</comment>
<evidence type="ECO:0000256" key="3">
    <source>
        <dbReference type="ARBA" id="ARBA00022946"/>
    </source>
</evidence>
<dbReference type="InterPro" id="IPR000352">
    <property type="entry name" value="Pep_chain_release_fac_I"/>
</dbReference>
<dbReference type="SUPFAM" id="SSF75620">
    <property type="entry name" value="Release factor"/>
    <property type="match status" value="1"/>
</dbReference>
<dbReference type="Gene3D" id="3.30.160.20">
    <property type="match status" value="1"/>
</dbReference>
<protein>
    <submittedName>
        <fullName evidence="6">Zinc finger BED domain-containing protein 5</fullName>
    </submittedName>
</protein>
<dbReference type="OrthoDB" id="277888at2759"/>
<dbReference type="AlphaFoldDB" id="A0A087TJ14"/>
<organism evidence="6 7">
    <name type="scientific">Stegodyphus mimosarum</name>
    <name type="common">African social velvet spider</name>
    <dbReference type="NCBI Taxonomy" id="407821"/>
    <lineage>
        <taxon>Eukaryota</taxon>
        <taxon>Metazoa</taxon>
        <taxon>Ecdysozoa</taxon>
        <taxon>Arthropoda</taxon>
        <taxon>Chelicerata</taxon>
        <taxon>Arachnida</taxon>
        <taxon>Araneae</taxon>
        <taxon>Araneomorphae</taxon>
        <taxon>Entelegynae</taxon>
        <taxon>Eresoidea</taxon>
        <taxon>Eresidae</taxon>
        <taxon>Stegodyphus</taxon>
    </lineage>
</organism>
<proteinExistence type="inferred from homology"/>
<keyword evidence="3" id="KW-0809">Transit peptide</keyword>
<feature type="non-terminal residue" evidence="6">
    <location>
        <position position="288"/>
    </location>
</feature>
<evidence type="ECO:0000313" key="7">
    <source>
        <dbReference type="Proteomes" id="UP000054359"/>
    </source>
</evidence>
<gene>
    <name evidence="6" type="ORF">X975_23711</name>
</gene>
<evidence type="ECO:0000313" key="6">
    <source>
        <dbReference type="EMBL" id="KFM65103.1"/>
    </source>
</evidence>
<dbReference type="InterPro" id="IPR052405">
    <property type="entry name" value="Mito_Transl_Release_Factor"/>
</dbReference>
<sequence length="288" mass="33550">MNITKSPLSVFLNAFKYKSTIDYSKFPVLNEEEIDEQFIQGHGPGGSNVNKSANCVLLRHIPTGIVVKCHESRLLQKNQEIAREMLHRKLDEFLNGDMSISAQKKRIEKEKFLKKQKKNEKLRDHSNYDEEDLQLETLSVSIQEHLSELINSFKDYFPDIPSNNMWTKDPFSVDIEKEEKLNLSEQEVDNLIEISCDTDLKKVFESVSLINFWLGCQKEYSSVSEKVIQFLMPFVTTYTCETAFSDLVYLKNKYRNRLDVKPNLRIKLTSLSPNLKLLCDEKQHHPSH</sequence>
<name>A0A087TJ14_STEMI</name>
<keyword evidence="7" id="KW-1185">Reference proteome</keyword>
<dbReference type="Pfam" id="PF00472">
    <property type="entry name" value="RF-1"/>
    <property type="match status" value="1"/>
</dbReference>
<dbReference type="PANTHER" id="PTHR46203:SF1">
    <property type="entry name" value="MITOCHONDRIAL TRANSLATION RELEASE FACTOR IN RESCUE"/>
    <property type="match status" value="1"/>
</dbReference>